<dbReference type="InterPro" id="IPR027417">
    <property type="entry name" value="P-loop_NTPase"/>
</dbReference>
<dbReference type="RefSeq" id="WP_012430909.1">
    <property type="nucleotide sequence ID" value="NC_010679.1"/>
</dbReference>
<dbReference type="GO" id="GO:0005524">
    <property type="term" value="F:ATP binding"/>
    <property type="evidence" value="ECO:0007669"/>
    <property type="project" value="UniProtKB-KW"/>
</dbReference>
<geneLocation type="plasmid" evidence="6 7">
    <name>pBPHYT01</name>
</geneLocation>
<evidence type="ECO:0000256" key="1">
    <source>
        <dbReference type="ARBA" id="ARBA00006611"/>
    </source>
</evidence>
<keyword evidence="2" id="KW-0547">Nucleotide-binding</keyword>
<evidence type="ECO:0000313" key="7">
    <source>
        <dbReference type="Proteomes" id="UP000001739"/>
    </source>
</evidence>
<organism evidence="6 7">
    <name type="scientific">Paraburkholderia phytofirmans (strain DSM 17436 / LMG 22146 / PsJN)</name>
    <name type="common">Burkholderia phytofirmans</name>
    <dbReference type="NCBI Taxonomy" id="398527"/>
    <lineage>
        <taxon>Bacteria</taxon>
        <taxon>Pseudomonadati</taxon>
        <taxon>Pseudomonadota</taxon>
        <taxon>Betaproteobacteria</taxon>
        <taxon>Burkholderiales</taxon>
        <taxon>Burkholderiaceae</taxon>
        <taxon>Paraburkholderia</taxon>
    </lineage>
</organism>
<dbReference type="Proteomes" id="UP000001739">
    <property type="component" value="Plasmid pBPHYT01"/>
</dbReference>
<comment type="similarity">
    <text evidence="1">Belongs to the GSP E family.</text>
</comment>
<dbReference type="SUPFAM" id="SSF52540">
    <property type="entry name" value="P-loop containing nucleoside triphosphate hydrolases"/>
    <property type="match status" value="1"/>
</dbReference>
<proteinExistence type="inferred from homology"/>
<feature type="region of interest" description="Disordered" evidence="4">
    <location>
        <begin position="353"/>
        <end position="375"/>
    </location>
</feature>
<dbReference type="PANTHER" id="PTHR30258">
    <property type="entry name" value="TYPE II SECRETION SYSTEM PROTEIN GSPE-RELATED"/>
    <property type="match status" value="1"/>
</dbReference>
<dbReference type="GO" id="GO:0016887">
    <property type="term" value="F:ATP hydrolysis activity"/>
    <property type="evidence" value="ECO:0007669"/>
    <property type="project" value="TreeGrafter"/>
</dbReference>
<dbReference type="eggNOG" id="COG2804">
    <property type="taxonomic scope" value="Bacteria"/>
</dbReference>
<evidence type="ECO:0000256" key="2">
    <source>
        <dbReference type="ARBA" id="ARBA00022741"/>
    </source>
</evidence>
<feature type="domain" description="Bacterial type II secretion system protein E" evidence="5">
    <location>
        <begin position="175"/>
        <end position="584"/>
    </location>
</feature>
<reference evidence="6 7" key="1">
    <citation type="journal article" date="2011" name="J. Bacteriol.">
        <title>Complete genome sequence of the plant growth-promoting endophyte Burkholderia phytofirmans strain PsJN.</title>
        <authorList>
            <person name="Weilharter A."/>
            <person name="Mitter B."/>
            <person name="Shin M.V."/>
            <person name="Chain P.S."/>
            <person name="Nowak J."/>
            <person name="Sessitsch A."/>
        </authorList>
    </citation>
    <scope>NUCLEOTIDE SEQUENCE [LARGE SCALE GENOMIC DNA]</scope>
    <source>
        <strain evidence="7">DSM 17436 / LMG 22146 / PsJN</strain>
        <plasmid evidence="6 7">pBPHYT01</plasmid>
    </source>
</reference>
<evidence type="ECO:0000259" key="5">
    <source>
        <dbReference type="Pfam" id="PF00437"/>
    </source>
</evidence>
<dbReference type="GO" id="GO:0005886">
    <property type="term" value="C:plasma membrane"/>
    <property type="evidence" value="ECO:0007669"/>
    <property type="project" value="TreeGrafter"/>
</dbReference>
<dbReference type="Gene3D" id="3.30.450.90">
    <property type="match status" value="1"/>
</dbReference>
<dbReference type="Gene3D" id="3.40.50.300">
    <property type="entry name" value="P-loop containing nucleotide triphosphate hydrolases"/>
    <property type="match status" value="1"/>
</dbReference>
<dbReference type="OrthoDB" id="5790493at2"/>
<accession>B2TGY3</accession>
<keyword evidence="3" id="KW-0067">ATP-binding</keyword>
<dbReference type="Pfam" id="PF00437">
    <property type="entry name" value="T2SSE"/>
    <property type="match status" value="1"/>
</dbReference>
<dbReference type="KEGG" id="bpy:Bphyt_7246"/>
<sequence length="672" mass="75191">MKQLIQRLKHRFGQLGRKVPGAQQPAQVAPITLPQKQFDRVVVRSSDVREGEIFNGVVVAQSEVIAVSDLPKFTRTLQKEFVLPEHLDHICPIQIAGEATDGKRTFAVVVVEHMLKSDMMEAVIQALSREYRAASPCVYVATQNVLSELALRSRDPQGVKTNETERESTLWNHFVNFVMFAVENEVSDFHIRLRTSQEYSQVSFRMDGSVARPRRFRVLTSQLSNIMGYLYSFHGNSNTANYFSLSLPLECQLEETIAGMRMSFRWGQLPVSDGLKIVLRMQRLDAEAAFTSLGREKGGAGFTAHQVPIWERNLYSAGGAIVMSGVVNSGKSKTVYTLVSMLPDDVEINTAEDPVENPLRHPGANQHSTASRLGEDSNKDTFTAFKLMNKRMDPDVTWIGELRDRNTASAFRDSVLSGQRVLTTIHAPNALMIPERLVSEEFGLTRELISLPEFLKLLVYQALVPKNCAKCSLDPTAPETVKLLDDILSAGAVHDPVVTRLARKARRIADPAMLHRVERLFHFDVKSMRVRNPLGCPHCAREGVPDLNGLRGRQLVAQMVEPNYDMLDTIRAADNIGLYRLYRSMRIAGFDSDNSDGKTPMEIAMFNVTQGELCFSEVERRFQTIDAYEHQLKQMVSQAERFSAPRHVNGSSNGAAEIRMPSAVEETAAAIQ</sequence>
<dbReference type="HOGENOM" id="CLU_026424_0_0_4"/>
<gene>
    <name evidence="6" type="ordered locus">Bphyt_7246</name>
</gene>
<keyword evidence="6" id="KW-0614">Plasmid</keyword>
<dbReference type="PANTHER" id="PTHR30258:SF1">
    <property type="entry name" value="PROTEIN TRANSPORT PROTEIN HOFB HOMOLOG"/>
    <property type="match status" value="1"/>
</dbReference>
<evidence type="ECO:0000256" key="4">
    <source>
        <dbReference type="SAM" id="MobiDB-lite"/>
    </source>
</evidence>
<protein>
    <submittedName>
        <fullName evidence="6">Type II secretion system protein E</fullName>
    </submittedName>
</protein>
<name>B2TGY3_PARPJ</name>
<evidence type="ECO:0000313" key="6">
    <source>
        <dbReference type="EMBL" id="ACD21532.1"/>
    </source>
</evidence>
<dbReference type="AlphaFoldDB" id="B2TGY3"/>
<dbReference type="EMBL" id="CP001054">
    <property type="protein sequence ID" value="ACD21532.1"/>
    <property type="molecule type" value="Genomic_DNA"/>
</dbReference>
<evidence type="ECO:0000256" key="3">
    <source>
        <dbReference type="ARBA" id="ARBA00022840"/>
    </source>
</evidence>
<dbReference type="InterPro" id="IPR001482">
    <property type="entry name" value="T2SS/T4SS_dom"/>
</dbReference>